<accession>A0ABP0EST1</accession>
<evidence type="ECO:0000313" key="14">
    <source>
        <dbReference type="Proteomes" id="UP001314181"/>
    </source>
</evidence>
<comment type="caution">
    <text evidence="13">The sequence shown here is derived from an EMBL/GenBank/DDBJ whole genome shotgun (WGS) entry which is preliminary data.</text>
</comment>
<comment type="subcellular location">
    <subcellularLocation>
        <location evidence="2">Membrane</location>
        <topology evidence="2">Multi-pass membrane protein</topology>
    </subcellularLocation>
</comment>
<feature type="domain" description="PDZ" evidence="12">
    <location>
        <begin position="145"/>
        <end position="185"/>
    </location>
</feature>
<dbReference type="InterPro" id="IPR036034">
    <property type="entry name" value="PDZ_sf"/>
</dbReference>
<gene>
    <name evidence="13" type="ORF">CAXC1_270002</name>
</gene>
<dbReference type="EMBL" id="CAWVOK010000019">
    <property type="protein sequence ID" value="CAK8163008.1"/>
    <property type="molecule type" value="Genomic_DNA"/>
</dbReference>
<evidence type="ECO:0000256" key="6">
    <source>
        <dbReference type="ARBA" id="ARBA00022801"/>
    </source>
</evidence>
<dbReference type="Pfam" id="PF02163">
    <property type="entry name" value="Peptidase_M50"/>
    <property type="match status" value="1"/>
</dbReference>
<evidence type="ECO:0000256" key="5">
    <source>
        <dbReference type="ARBA" id="ARBA00022692"/>
    </source>
</evidence>
<keyword evidence="8 11" id="KW-1133">Transmembrane helix</keyword>
<proteinExistence type="inferred from homology"/>
<dbReference type="PANTHER" id="PTHR42837">
    <property type="entry name" value="REGULATOR OF SIGMA-E PROTEASE RSEP"/>
    <property type="match status" value="1"/>
</dbReference>
<keyword evidence="14" id="KW-1185">Reference proteome</keyword>
<evidence type="ECO:0000256" key="7">
    <source>
        <dbReference type="ARBA" id="ARBA00022833"/>
    </source>
</evidence>
<protein>
    <submittedName>
        <fullName evidence="13">Regulator of sigma E protease</fullName>
        <ecNumber evidence="13">3.4.24.-</ecNumber>
    </submittedName>
</protein>
<keyword evidence="4 13" id="KW-0645">Protease</keyword>
<evidence type="ECO:0000313" key="13">
    <source>
        <dbReference type="EMBL" id="CAK8163008.1"/>
    </source>
</evidence>
<keyword evidence="5 11" id="KW-0812">Transmembrane</keyword>
<feature type="transmembrane region" description="Helical" evidence="11">
    <location>
        <begin position="12"/>
        <end position="32"/>
    </location>
</feature>
<dbReference type="CDD" id="cd06163">
    <property type="entry name" value="S2P-M50_PDZ_RseP-like"/>
    <property type="match status" value="1"/>
</dbReference>
<evidence type="ECO:0000256" key="9">
    <source>
        <dbReference type="ARBA" id="ARBA00023049"/>
    </source>
</evidence>
<organism evidence="13 14">
    <name type="scientific">Candidatus Xenohaliotis californiensis</name>
    <dbReference type="NCBI Taxonomy" id="84677"/>
    <lineage>
        <taxon>Bacteria</taxon>
        <taxon>Pseudomonadati</taxon>
        <taxon>Pseudomonadota</taxon>
        <taxon>Alphaproteobacteria</taxon>
        <taxon>Rickettsiales</taxon>
        <taxon>Anaplasmataceae</taxon>
        <taxon>Candidatus Xenohaliotis</taxon>
    </lineage>
</organism>
<dbReference type="InterPro" id="IPR001478">
    <property type="entry name" value="PDZ"/>
</dbReference>
<dbReference type="PANTHER" id="PTHR42837:SF2">
    <property type="entry name" value="MEMBRANE METALLOPROTEASE ARASP2, CHLOROPLASTIC-RELATED"/>
    <property type="match status" value="1"/>
</dbReference>
<dbReference type="InterPro" id="IPR008915">
    <property type="entry name" value="Peptidase_M50"/>
</dbReference>
<name>A0ABP0EST1_9RICK</name>
<dbReference type="EC" id="3.4.24.-" evidence="13"/>
<evidence type="ECO:0000256" key="10">
    <source>
        <dbReference type="ARBA" id="ARBA00023136"/>
    </source>
</evidence>
<dbReference type="PROSITE" id="PS50106">
    <property type="entry name" value="PDZ"/>
    <property type="match status" value="1"/>
</dbReference>
<dbReference type="Gene3D" id="2.30.42.10">
    <property type="match status" value="1"/>
</dbReference>
<dbReference type="InterPro" id="IPR004387">
    <property type="entry name" value="Pept_M50_Zn"/>
</dbReference>
<evidence type="ECO:0000256" key="3">
    <source>
        <dbReference type="ARBA" id="ARBA00007931"/>
    </source>
</evidence>
<keyword evidence="9" id="KW-0482">Metalloprotease</keyword>
<feature type="transmembrane region" description="Helical" evidence="11">
    <location>
        <begin position="116"/>
        <end position="143"/>
    </location>
</feature>
<evidence type="ECO:0000256" key="2">
    <source>
        <dbReference type="ARBA" id="ARBA00004141"/>
    </source>
</evidence>
<evidence type="ECO:0000256" key="1">
    <source>
        <dbReference type="ARBA" id="ARBA00001947"/>
    </source>
</evidence>
<evidence type="ECO:0000256" key="4">
    <source>
        <dbReference type="ARBA" id="ARBA00022670"/>
    </source>
</evidence>
<keyword evidence="6 13" id="KW-0378">Hydrolase</keyword>
<reference evidence="13 14" key="1">
    <citation type="submission" date="2024-01" db="EMBL/GenBank/DDBJ databases">
        <authorList>
            <person name="Kunselman E."/>
        </authorList>
    </citation>
    <scope>NUCLEOTIDE SEQUENCE [LARGE SCALE GENOMIC DNA]</scope>
    <source>
        <strain evidence="13">2 abalone samples</strain>
    </source>
</reference>
<comment type="cofactor">
    <cofactor evidence="1">
        <name>Zn(2+)</name>
        <dbReference type="ChEBI" id="CHEBI:29105"/>
    </cofactor>
</comment>
<sequence length="217" mass="24616">MRLVLILSTINFSNTFFYTIPFLIVLSILVFIHEFGHYLIAKLCGVKIEEFSIGFGKSIASIKDKSGTMWKFSILPFGGYVKMFGDQSPASAPDAKKLSIITDDEKKIAFFYKKPWIKLLIVLAGPVMNFVLAIVLITGLFYFHGYTTTSNIISFIEQGSPAEKAGLIKGDKIIALNKKNMKNMNDIRNYIIFNVGERLNMNEMVRLQKLKQRQLLL</sequence>
<keyword evidence="7" id="KW-0862">Zinc</keyword>
<evidence type="ECO:0000259" key="12">
    <source>
        <dbReference type="PROSITE" id="PS50106"/>
    </source>
</evidence>
<evidence type="ECO:0000256" key="11">
    <source>
        <dbReference type="SAM" id="Phobius"/>
    </source>
</evidence>
<dbReference type="Proteomes" id="UP001314181">
    <property type="component" value="Unassembled WGS sequence"/>
</dbReference>
<dbReference type="SUPFAM" id="SSF50156">
    <property type="entry name" value="PDZ domain-like"/>
    <property type="match status" value="1"/>
</dbReference>
<evidence type="ECO:0000256" key="8">
    <source>
        <dbReference type="ARBA" id="ARBA00022989"/>
    </source>
</evidence>
<dbReference type="GO" id="GO:0006508">
    <property type="term" value="P:proteolysis"/>
    <property type="evidence" value="ECO:0007669"/>
    <property type="project" value="UniProtKB-KW"/>
</dbReference>
<dbReference type="GO" id="GO:0008233">
    <property type="term" value="F:peptidase activity"/>
    <property type="evidence" value="ECO:0007669"/>
    <property type="project" value="UniProtKB-KW"/>
</dbReference>
<comment type="similarity">
    <text evidence="3">Belongs to the peptidase M50B family.</text>
</comment>
<dbReference type="RefSeq" id="WP_338364004.1">
    <property type="nucleotide sequence ID" value="NZ_CAWVOK010000019.1"/>
</dbReference>
<keyword evidence="10 11" id="KW-0472">Membrane</keyword>